<accession>A0ABD1RJT2</accession>
<dbReference type="EMBL" id="JBFOLJ010000012">
    <property type="protein sequence ID" value="KAL2488653.1"/>
    <property type="molecule type" value="Genomic_DNA"/>
</dbReference>
<evidence type="ECO:0000313" key="2">
    <source>
        <dbReference type="Proteomes" id="UP001604277"/>
    </source>
</evidence>
<evidence type="ECO:0000313" key="1">
    <source>
        <dbReference type="EMBL" id="KAL2488653.1"/>
    </source>
</evidence>
<dbReference type="Proteomes" id="UP001604277">
    <property type="component" value="Unassembled WGS sequence"/>
</dbReference>
<organism evidence="1 2">
    <name type="scientific">Forsythia ovata</name>
    <dbReference type="NCBI Taxonomy" id="205694"/>
    <lineage>
        <taxon>Eukaryota</taxon>
        <taxon>Viridiplantae</taxon>
        <taxon>Streptophyta</taxon>
        <taxon>Embryophyta</taxon>
        <taxon>Tracheophyta</taxon>
        <taxon>Spermatophyta</taxon>
        <taxon>Magnoliopsida</taxon>
        <taxon>eudicotyledons</taxon>
        <taxon>Gunneridae</taxon>
        <taxon>Pentapetalae</taxon>
        <taxon>asterids</taxon>
        <taxon>lamiids</taxon>
        <taxon>Lamiales</taxon>
        <taxon>Oleaceae</taxon>
        <taxon>Forsythieae</taxon>
        <taxon>Forsythia</taxon>
    </lineage>
</organism>
<gene>
    <name evidence="1" type="ORF">Fot_41945</name>
</gene>
<protein>
    <submittedName>
        <fullName evidence="1">Uncharacterized protein</fullName>
    </submittedName>
</protein>
<reference evidence="2" key="1">
    <citation type="submission" date="2024-07" db="EMBL/GenBank/DDBJ databases">
        <title>Two chromosome-level genome assemblies of Korean endemic species Abeliophyllum distichum and Forsythia ovata (Oleaceae).</title>
        <authorList>
            <person name="Jang H."/>
        </authorList>
    </citation>
    <scope>NUCLEOTIDE SEQUENCE [LARGE SCALE GENOMIC DNA]</scope>
</reference>
<proteinExistence type="predicted"/>
<dbReference type="AlphaFoldDB" id="A0ABD1RJT2"/>
<keyword evidence="2" id="KW-1185">Reference proteome</keyword>
<name>A0ABD1RJT2_9LAMI</name>
<comment type="caution">
    <text evidence="1">The sequence shown here is derived from an EMBL/GenBank/DDBJ whole genome shotgun (WGS) entry which is preliminary data.</text>
</comment>
<sequence length="154" mass="17085">MLPKEENLLPTIGDAIDYVWLPTTIEVDGFSCGGCNLLLGRSLFLPRDIIAYAKLQPRRSTKSASSQSHVPQQTEFEFMPTPGIIPQQLSGPDAALTGNDLQPHFSFQNMVDDLQLMENEEQSRMKANRAKNRSIVRDSGSFSCSAEDEAKLII</sequence>